<dbReference type="Gene3D" id="3.40.50.720">
    <property type="entry name" value="NAD(P)-binding Rossmann-like Domain"/>
    <property type="match status" value="1"/>
</dbReference>
<name>A0A2M6WNI1_9BACT</name>
<dbReference type="PRINTS" id="PR00080">
    <property type="entry name" value="SDRFAMILY"/>
</dbReference>
<dbReference type="GO" id="GO:0016616">
    <property type="term" value="F:oxidoreductase activity, acting on the CH-OH group of donors, NAD or NADP as acceptor"/>
    <property type="evidence" value="ECO:0007669"/>
    <property type="project" value="TreeGrafter"/>
</dbReference>
<dbReference type="EMBL" id="PFAQ01000057">
    <property type="protein sequence ID" value="PIT94323.1"/>
    <property type="molecule type" value="Genomic_DNA"/>
</dbReference>
<sequence length="93" mass="9874">MAYAVEQFGTLDIMVNNAGIGLTGELASLSDETWNKVISINLSGVFYGVRSAAAYMKAHNIKGSIINIASILGQVGFRTAGAYILLPRVVLIN</sequence>
<dbReference type="InterPro" id="IPR036291">
    <property type="entry name" value="NAD(P)-bd_dom_sf"/>
</dbReference>
<dbReference type="Pfam" id="PF00106">
    <property type="entry name" value="adh_short"/>
    <property type="match status" value="1"/>
</dbReference>
<proteinExistence type="inferred from homology"/>
<dbReference type="SUPFAM" id="SSF51735">
    <property type="entry name" value="NAD(P)-binding Rossmann-fold domains"/>
    <property type="match status" value="1"/>
</dbReference>
<dbReference type="CDD" id="cd05233">
    <property type="entry name" value="SDR_c"/>
    <property type="match status" value="1"/>
</dbReference>
<gene>
    <name evidence="3" type="ORF">COT98_04260</name>
</gene>
<dbReference type="PANTHER" id="PTHR42760:SF133">
    <property type="entry name" value="3-OXOACYL-[ACYL-CARRIER-PROTEIN] REDUCTASE"/>
    <property type="match status" value="1"/>
</dbReference>
<dbReference type="AlphaFoldDB" id="A0A2M6WNI1"/>
<comment type="caution">
    <text evidence="3">The sequence shown here is derived from an EMBL/GenBank/DDBJ whole genome shotgun (WGS) entry which is preliminary data.</text>
</comment>
<dbReference type="PANTHER" id="PTHR42760">
    <property type="entry name" value="SHORT-CHAIN DEHYDROGENASES/REDUCTASES FAMILY MEMBER"/>
    <property type="match status" value="1"/>
</dbReference>
<accession>A0A2M6WNI1</accession>
<dbReference type="PRINTS" id="PR00081">
    <property type="entry name" value="GDHRDH"/>
</dbReference>
<evidence type="ECO:0000256" key="2">
    <source>
        <dbReference type="ARBA" id="ARBA00023002"/>
    </source>
</evidence>
<dbReference type="InterPro" id="IPR002347">
    <property type="entry name" value="SDR_fam"/>
</dbReference>
<dbReference type="Proteomes" id="UP000228900">
    <property type="component" value="Unassembled WGS sequence"/>
</dbReference>
<evidence type="ECO:0000313" key="3">
    <source>
        <dbReference type="EMBL" id="PIT94323.1"/>
    </source>
</evidence>
<protein>
    <recommendedName>
        <fullName evidence="5">Short-chain dehydrogenase</fullName>
    </recommendedName>
</protein>
<organism evidence="3 4">
    <name type="scientific">Candidatus Falkowbacteria bacterium CG10_big_fil_rev_8_21_14_0_10_39_9</name>
    <dbReference type="NCBI Taxonomy" id="1974566"/>
    <lineage>
        <taxon>Bacteria</taxon>
        <taxon>Candidatus Falkowiibacteriota</taxon>
    </lineage>
</organism>
<keyword evidence="2" id="KW-0560">Oxidoreductase</keyword>
<evidence type="ECO:0000256" key="1">
    <source>
        <dbReference type="ARBA" id="ARBA00006484"/>
    </source>
</evidence>
<evidence type="ECO:0000313" key="4">
    <source>
        <dbReference type="Proteomes" id="UP000228900"/>
    </source>
</evidence>
<evidence type="ECO:0008006" key="5">
    <source>
        <dbReference type="Google" id="ProtNLM"/>
    </source>
</evidence>
<comment type="similarity">
    <text evidence="1">Belongs to the short-chain dehydrogenases/reductases (SDR) family.</text>
</comment>
<reference evidence="4" key="1">
    <citation type="submission" date="2017-09" db="EMBL/GenBank/DDBJ databases">
        <title>Depth-based differentiation of microbial function through sediment-hosted aquifers and enrichment of novel symbionts in the deep terrestrial subsurface.</title>
        <authorList>
            <person name="Probst A.J."/>
            <person name="Ladd B."/>
            <person name="Jarett J.K."/>
            <person name="Geller-Mcgrath D.E."/>
            <person name="Sieber C.M.K."/>
            <person name="Emerson J.B."/>
            <person name="Anantharaman K."/>
            <person name="Thomas B.C."/>
            <person name="Malmstrom R."/>
            <person name="Stieglmeier M."/>
            <person name="Klingl A."/>
            <person name="Woyke T."/>
            <person name="Ryan C.M."/>
            <person name="Banfield J.F."/>
        </authorList>
    </citation>
    <scope>NUCLEOTIDE SEQUENCE [LARGE SCALE GENOMIC DNA]</scope>
</reference>